<name>A0A1B3ZHM0_9SPHN</name>
<dbReference type="KEGG" id="span:AWL63_18090"/>
<proteinExistence type="predicted"/>
<dbReference type="AlphaFoldDB" id="A0A1B3ZHM0"/>
<dbReference type="InterPro" id="IPR043856">
    <property type="entry name" value="DUF5818"/>
</dbReference>
<evidence type="ECO:0000313" key="1">
    <source>
        <dbReference type="EMBL" id="AOH86925.1"/>
    </source>
</evidence>
<dbReference type="Pfam" id="PF19135">
    <property type="entry name" value="DUF5818"/>
    <property type="match status" value="1"/>
</dbReference>
<dbReference type="OrthoDB" id="7432856at2"/>
<evidence type="ECO:0000313" key="2">
    <source>
        <dbReference type="Proteomes" id="UP000094256"/>
    </source>
</evidence>
<accession>A0A1B3ZHM0</accession>
<reference evidence="1 2" key="1">
    <citation type="submission" date="2016-01" db="EMBL/GenBank/DDBJ databases">
        <title>Complete genome and mega plasmid sequence of Sphingomonas panacis DCY99 elicits systemic resistance in rice to Xanthomonas oryzae.</title>
        <authorList>
            <person name="Kim Y.J."/>
            <person name="Yang D.C."/>
            <person name="Sing P."/>
        </authorList>
    </citation>
    <scope>NUCLEOTIDE SEQUENCE [LARGE SCALE GENOMIC DNA]</scope>
    <source>
        <strain evidence="1 2">DCY99</strain>
    </source>
</reference>
<gene>
    <name evidence="1" type="ORF">AWL63_18090</name>
</gene>
<dbReference type="EMBL" id="CP014168">
    <property type="protein sequence ID" value="AOH86925.1"/>
    <property type="molecule type" value="Genomic_DNA"/>
</dbReference>
<organism evidence="1 2">
    <name type="scientific">Sphingomonas panacis</name>
    <dbReference type="NCBI Taxonomy" id="1560345"/>
    <lineage>
        <taxon>Bacteria</taxon>
        <taxon>Pseudomonadati</taxon>
        <taxon>Pseudomonadota</taxon>
        <taxon>Alphaproteobacteria</taxon>
        <taxon>Sphingomonadales</taxon>
        <taxon>Sphingomonadaceae</taxon>
        <taxon>Sphingomonas</taxon>
    </lineage>
</organism>
<keyword evidence="2" id="KW-1185">Reference proteome</keyword>
<protein>
    <submittedName>
        <fullName evidence="1">Uncharacterized protein</fullName>
    </submittedName>
</protein>
<dbReference type="Proteomes" id="UP000094256">
    <property type="component" value="Chromosome"/>
</dbReference>
<sequence>MTGGPYRRLTGMLRSSGRSSILETDEGDLIRLASPEELSGFDATRVIVEGHLSGTDLLKLVWIGAATD</sequence>